<reference evidence="1" key="1">
    <citation type="submission" date="2024-03" db="EMBL/GenBank/DDBJ databases">
        <title>Novel Streptomyces species of biotechnological and ecological value are a feature of Machair soil.</title>
        <authorList>
            <person name="Prole J.R."/>
            <person name="Goodfellow M."/>
            <person name="Allenby N."/>
            <person name="Ward A.C."/>
        </authorList>
    </citation>
    <scope>NUCLEOTIDE SEQUENCE</scope>
    <source>
        <strain evidence="1">MS2.AVA.5</strain>
    </source>
</reference>
<keyword evidence="2" id="KW-1185">Reference proteome</keyword>
<evidence type="ECO:0000313" key="2">
    <source>
        <dbReference type="Proteomes" id="UP001377168"/>
    </source>
</evidence>
<comment type="caution">
    <text evidence="1">The sequence shown here is derived from an EMBL/GenBank/DDBJ whole genome shotgun (WGS) entry which is preliminary data.</text>
</comment>
<evidence type="ECO:0000313" key="1">
    <source>
        <dbReference type="EMBL" id="MEJ8632213.1"/>
    </source>
</evidence>
<dbReference type="Proteomes" id="UP001377168">
    <property type="component" value="Unassembled WGS sequence"/>
</dbReference>
<dbReference type="EMBL" id="JBBKAJ010000011">
    <property type="protein sequence ID" value="MEJ8632213.1"/>
    <property type="molecule type" value="Genomic_DNA"/>
</dbReference>
<gene>
    <name evidence="1" type="ORF">WKI67_01845</name>
</gene>
<name>A0ACC6PL54_9ACTN</name>
<accession>A0ACC6PL54</accession>
<sequence length="376" mass="42135">MKMTPGHASLPHPASDGGTPRLPQYPFFQMPVFARFTPARRRPDIEALEQRCVARLSGLLRDAFDRQEELATFLEHRTSLWSLLTYASARADRIELLCAWIDVLFSIDDVFAQAPPARIRQLGIHELPAVIDGRSPAADTAFTQAFRQLRDQTLPLAPERVWQRYARTLHEFLHACHAERGLVQNLAALDLPTYEKYRNSSIGECCFPLLEVGLGIDLSDRLQELSELRRLNMLVARHWIGVNDVFSYRKELYGGDTMNEIQLALAENGGDLQAAVDRVAATVHRVETEFDHLTTKLRAGLTGRDSGFLAYLDALEAMIAGNLEWSYLTARYNGRGHSWNGLTNTTVILTPSRTLYLPHEHAPAPDTGDAPTPGQP</sequence>
<proteinExistence type="predicted"/>
<organism evidence="1 2">
    <name type="scientific">Streptomyces achmelvichensis</name>
    <dbReference type="NCBI Taxonomy" id="3134111"/>
    <lineage>
        <taxon>Bacteria</taxon>
        <taxon>Bacillati</taxon>
        <taxon>Actinomycetota</taxon>
        <taxon>Actinomycetes</taxon>
        <taxon>Kitasatosporales</taxon>
        <taxon>Streptomycetaceae</taxon>
        <taxon>Streptomyces</taxon>
    </lineage>
</organism>
<protein>
    <submittedName>
        <fullName evidence="1">Uncharacterized protein</fullName>
    </submittedName>
</protein>